<evidence type="ECO:0000259" key="2">
    <source>
        <dbReference type="Pfam" id="PF13439"/>
    </source>
</evidence>
<proteinExistence type="predicted"/>
<evidence type="ECO:0000259" key="1">
    <source>
        <dbReference type="Pfam" id="PF00534"/>
    </source>
</evidence>
<name>A0ABV2L0E4_9HYPH</name>
<dbReference type="InterPro" id="IPR001296">
    <property type="entry name" value="Glyco_trans_1"/>
</dbReference>
<dbReference type="SUPFAM" id="SSF53756">
    <property type="entry name" value="UDP-Glycosyltransferase/glycogen phosphorylase"/>
    <property type="match status" value="1"/>
</dbReference>
<dbReference type="PANTHER" id="PTHR45947:SF3">
    <property type="entry name" value="SULFOQUINOVOSYL TRANSFERASE SQD2"/>
    <property type="match status" value="1"/>
</dbReference>
<dbReference type="RefSeq" id="WP_354465445.1">
    <property type="nucleotide sequence ID" value="NZ_JBEPMM010000001.1"/>
</dbReference>
<dbReference type="Gene3D" id="3.40.50.2000">
    <property type="entry name" value="Glycogen Phosphorylase B"/>
    <property type="match status" value="2"/>
</dbReference>
<dbReference type="Pfam" id="PF00534">
    <property type="entry name" value="Glycos_transf_1"/>
    <property type="match status" value="1"/>
</dbReference>
<sequence>MRVAIVHDWLYVVGGAERVLGELIVCYPQADVYSLFDFLPDEGRARIGLGETRVSFLQNLPFIRKTHQIYLPLMPLAIEQFDLSTYDLVISSSYAVAKGIITGPEQVHVAYVHSPMRYAWDLQHVYLREGGYATGLKSVLARVLLHYMRLWDVRTASGPDAMIANSRYVARRIRKIYGRDAAVIHPPVTLAGESIDRPRGRHFLAASRLVPYKNIEAIVDAFRHLPDLQLVVAGDGPEADRLRQRAGPNVTFRGFVGDGELRRLMTTARAFIFAAQEDFGIVPVEAQAEGTPVLALGRGGACETVVAWGLERTGLFFDEPTAPAIAACVRRFVADEDSFSRAACRAQAAHFSADRFRREFTTFVEKQMVSDRLNVNFQEDRIYTLEAYG</sequence>
<dbReference type="EMBL" id="JBEPMM010000001">
    <property type="protein sequence ID" value="MET3690802.1"/>
    <property type="molecule type" value="Genomic_DNA"/>
</dbReference>
<dbReference type="InterPro" id="IPR028098">
    <property type="entry name" value="Glyco_trans_4-like_N"/>
</dbReference>
<dbReference type="InterPro" id="IPR050194">
    <property type="entry name" value="Glycosyltransferase_grp1"/>
</dbReference>
<gene>
    <name evidence="3" type="ORF">ABID43_000321</name>
</gene>
<dbReference type="Proteomes" id="UP001549145">
    <property type="component" value="Unassembled WGS sequence"/>
</dbReference>
<accession>A0ABV2L0E4</accession>
<dbReference type="Pfam" id="PF13439">
    <property type="entry name" value="Glyco_transf_4"/>
    <property type="match status" value="1"/>
</dbReference>
<keyword evidence="4" id="KW-1185">Reference proteome</keyword>
<comment type="caution">
    <text evidence="3">The sequence shown here is derived from an EMBL/GenBank/DDBJ whole genome shotgun (WGS) entry which is preliminary data.</text>
</comment>
<protein>
    <submittedName>
        <fullName evidence="3">Glycosyltransferase involved in cell wall biosynthesis</fullName>
    </submittedName>
</protein>
<reference evidence="3 4" key="1">
    <citation type="submission" date="2024-06" db="EMBL/GenBank/DDBJ databases">
        <title>Genomic Encyclopedia of Type Strains, Phase IV (KMG-IV): sequencing the most valuable type-strain genomes for metagenomic binning, comparative biology and taxonomic classification.</title>
        <authorList>
            <person name="Goeker M."/>
        </authorList>
    </citation>
    <scope>NUCLEOTIDE SEQUENCE [LARGE SCALE GENOMIC DNA]</scope>
    <source>
        <strain evidence="3 4">DSM 21331</strain>
    </source>
</reference>
<feature type="domain" description="Glycosyltransferase subfamily 4-like N-terminal" evidence="2">
    <location>
        <begin position="13"/>
        <end position="190"/>
    </location>
</feature>
<feature type="domain" description="Glycosyl transferase family 1" evidence="1">
    <location>
        <begin position="203"/>
        <end position="345"/>
    </location>
</feature>
<dbReference type="PANTHER" id="PTHR45947">
    <property type="entry name" value="SULFOQUINOVOSYL TRANSFERASE SQD2"/>
    <property type="match status" value="1"/>
</dbReference>
<evidence type="ECO:0000313" key="3">
    <source>
        <dbReference type="EMBL" id="MET3690802.1"/>
    </source>
</evidence>
<organism evidence="3 4">
    <name type="scientific">Methylobacterium goesingense</name>
    <dbReference type="NCBI Taxonomy" id="243690"/>
    <lineage>
        <taxon>Bacteria</taxon>
        <taxon>Pseudomonadati</taxon>
        <taxon>Pseudomonadota</taxon>
        <taxon>Alphaproteobacteria</taxon>
        <taxon>Hyphomicrobiales</taxon>
        <taxon>Methylobacteriaceae</taxon>
        <taxon>Methylobacterium</taxon>
    </lineage>
</organism>
<evidence type="ECO:0000313" key="4">
    <source>
        <dbReference type="Proteomes" id="UP001549145"/>
    </source>
</evidence>